<evidence type="ECO:0000313" key="7">
    <source>
        <dbReference type="RefSeq" id="XP_016647572.1"/>
    </source>
</evidence>
<evidence type="ECO:0000256" key="1">
    <source>
        <dbReference type="ARBA" id="ARBA00023286"/>
    </source>
</evidence>
<feature type="transmembrane region" description="Helical" evidence="4">
    <location>
        <begin position="281"/>
        <end position="300"/>
    </location>
</feature>
<dbReference type="PANTHER" id="PTHR45651">
    <property type="entry name" value="CYCLIC NUCLEOTIDE-GATED ION CHANNEL 15-RELATED-RELATED"/>
    <property type="match status" value="1"/>
</dbReference>
<dbReference type="RefSeq" id="XP_016647572.1">
    <property type="nucleotide sequence ID" value="XM_016792086.1"/>
</dbReference>
<dbReference type="Gene3D" id="2.60.120.10">
    <property type="entry name" value="Jelly Rolls"/>
    <property type="match status" value="1"/>
</dbReference>
<dbReference type="PROSITE" id="PS50042">
    <property type="entry name" value="CNMP_BINDING_3"/>
    <property type="match status" value="1"/>
</dbReference>
<dbReference type="SUPFAM" id="SSF81324">
    <property type="entry name" value="Voltage-gated potassium channels"/>
    <property type="match status" value="1"/>
</dbReference>
<keyword evidence="1" id="KW-1071">Ligand-gated ion channel</keyword>
<organism evidence="6 7">
    <name type="scientific">Prunus mume</name>
    <name type="common">Japanese apricot</name>
    <name type="synonym">Armeniaca mume</name>
    <dbReference type="NCBI Taxonomy" id="102107"/>
    <lineage>
        <taxon>Eukaryota</taxon>
        <taxon>Viridiplantae</taxon>
        <taxon>Streptophyta</taxon>
        <taxon>Embryophyta</taxon>
        <taxon>Tracheophyta</taxon>
        <taxon>Spermatophyta</taxon>
        <taxon>Magnoliopsida</taxon>
        <taxon>eudicotyledons</taxon>
        <taxon>Gunneridae</taxon>
        <taxon>Pentapetalae</taxon>
        <taxon>rosids</taxon>
        <taxon>fabids</taxon>
        <taxon>Rosales</taxon>
        <taxon>Rosaceae</taxon>
        <taxon>Amygdaloideae</taxon>
        <taxon>Amygdaleae</taxon>
        <taxon>Prunus</taxon>
    </lineage>
</organism>
<dbReference type="Proteomes" id="UP000694861">
    <property type="component" value="Linkage group LG1"/>
</dbReference>
<keyword evidence="4" id="KW-1133">Transmembrane helix</keyword>
<dbReference type="CDD" id="cd00038">
    <property type="entry name" value="CAP_ED"/>
    <property type="match status" value="1"/>
</dbReference>
<keyword evidence="4" id="KW-0472">Membrane</keyword>
<feature type="region of interest" description="Disordered" evidence="3">
    <location>
        <begin position="519"/>
        <end position="539"/>
    </location>
</feature>
<dbReference type="InterPro" id="IPR014710">
    <property type="entry name" value="RmlC-like_jellyroll"/>
</dbReference>
<reference evidence="7" key="2">
    <citation type="submission" date="2025-08" db="UniProtKB">
        <authorList>
            <consortium name="RefSeq"/>
        </authorList>
    </citation>
    <scope>IDENTIFICATION</scope>
</reference>
<keyword evidence="6" id="KW-1185">Reference proteome</keyword>
<gene>
    <name evidence="7" type="primary">LOC103340908</name>
</gene>
<accession>A0ABM1LJJ5</accession>
<feature type="transmembrane region" description="Helical" evidence="4">
    <location>
        <begin position="35"/>
        <end position="55"/>
    </location>
</feature>
<keyword evidence="1" id="KW-0406">Ion transport</keyword>
<protein>
    <submittedName>
        <fullName evidence="7">Cyclic nucleotide-gated ion channel 1-like</fullName>
    </submittedName>
</protein>
<name>A0ABM1LJJ5_PRUMU</name>
<evidence type="ECO:0000256" key="3">
    <source>
        <dbReference type="SAM" id="MobiDB-lite"/>
    </source>
</evidence>
<keyword evidence="1" id="KW-0813">Transport</keyword>
<keyword evidence="4" id="KW-0812">Transmembrane</keyword>
<sequence>MERSNQEPSDSQETAEEEIKRIAFRKGASKWDTELVILFYILSVSLDPLLLYSLILNDGRKCVVVDTKLQKIAIVLRSLADLSYIWPMIRDIRDGNFSFLSKLRASRAVNRMRIMNSLILLQYVPRIYPIYVQCKSLNKNKLDNYISHHPGRKTWVPGLLNFILYILASYVFGAFWYFFSIQRQIECWGHACQSGHGCEFRIFDCDDGTLRNVTLLNDLCPINPSNAKVVFNFGVYLDALQSGMLGSTDFPRKVLQCFSWGVRNLSSFGSNLKTSMNAWETLFVVFISISGLLLFIYLLGHLQRFMQATNKEYWIRQKMRDIEFDIALMSIEYDLYNNTADIRKIVRRQLRREEDLAVENIFSILPLRVQKIIKRHLLLPKLKEVPTFQRIDQNVFDAILKDLEQVLYDGGNCIIREGEPLDMMIFITRGMVLTYNTTSTGHGGGGRGLSNTIHPWLFRGDFYGEELISWACAATSTSFPDWPISNKTLKAHEKVEVFAIRASALLLIVSKHKEYFKTETQRPNPTDDTLIGINEYGNS</sequence>
<feature type="transmembrane region" description="Helical" evidence="4">
    <location>
        <begin position="159"/>
        <end position="179"/>
    </location>
</feature>
<reference evidence="6" key="1">
    <citation type="journal article" date="2012" name="Nat. Commun.">
        <title>The genome of Prunus mume.</title>
        <authorList>
            <person name="Zhang Q."/>
            <person name="Chen W."/>
            <person name="Sun L."/>
            <person name="Zhao F."/>
            <person name="Huang B."/>
            <person name="Yang W."/>
            <person name="Tao Y."/>
            <person name="Wang J."/>
            <person name="Yuan Z."/>
            <person name="Fan G."/>
            <person name="Xing Z."/>
            <person name="Han C."/>
            <person name="Pan H."/>
            <person name="Zhong X."/>
            <person name="Shi W."/>
            <person name="Liang X."/>
            <person name="Du D."/>
            <person name="Sun F."/>
            <person name="Xu Z."/>
            <person name="Hao R."/>
            <person name="Lv T."/>
            <person name="Lv Y."/>
            <person name="Zheng Z."/>
            <person name="Sun M."/>
            <person name="Luo L."/>
            <person name="Cai M."/>
            <person name="Gao Y."/>
            <person name="Wang J."/>
            <person name="Yin Y."/>
            <person name="Xu X."/>
            <person name="Cheng T."/>
            <person name="Wang J."/>
        </authorList>
    </citation>
    <scope>NUCLEOTIDE SEQUENCE [LARGE SCALE GENOMIC DNA]</scope>
</reference>
<evidence type="ECO:0000256" key="4">
    <source>
        <dbReference type="SAM" id="Phobius"/>
    </source>
</evidence>
<evidence type="ECO:0000313" key="6">
    <source>
        <dbReference type="Proteomes" id="UP000694861"/>
    </source>
</evidence>
<dbReference type="InterPro" id="IPR018490">
    <property type="entry name" value="cNMP-bd_dom_sf"/>
</dbReference>
<feature type="domain" description="Cyclic nucleotide-binding" evidence="5">
    <location>
        <begin position="387"/>
        <end position="465"/>
    </location>
</feature>
<dbReference type="InterPro" id="IPR000595">
    <property type="entry name" value="cNMP-bd_dom"/>
</dbReference>
<dbReference type="GeneID" id="103340908"/>
<evidence type="ECO:0000259" key="5">
    <source>
        <dbReference type="PROSITE" id="PS50042"/>
    </source>
</evidence>
<dbReference type="PANTHER" id="PTHR45651:SF68">
    <property type="entry name" value="ION TRANSPORT DOMAIN-CONTAINING PROTEIN"/>
    <property type="match status" value="1"/>
</dbReference>
<proteinExistence type="predicted"/>
<evidence type="ECO:0000256" key="2">
    <source>
        <dbReference type="ARBA" id="ARBA00023303"/>
    </source>
</evidence>
<dbReference type="SUPFAM" id="SSF51206">
    <property type="entry name" value="cAMP-binding domain-like"/>
    <property type="match status" value="1"/>
</dbReference>
<keyword evidence="2" id="KW-0407">Ion channel</keyword>